<dbReference type="EMBL" id="BJZT01000032">
    <property type="protein sequence ID" value="GEP00650.1"/>
    <property type="molecule type" value="Genomic_DNA"/>
</dbReference>
<accession>A0A512ISH5</accession>
<keyword evidence="2" id="KW-1185">Reference proteome</keyword>
<evidence type="ECO:0000313" key="2">
    <source>
        <dbReference type="Proteomes" id="UP000321258"/>
    </source>
</evidence>
<protein>
    <submittedName>
        <fullName evidence="1">Uncharacterized protein</fullName>
    </submittedName>
</protein>
<gene>
    <name evidence="1" type="ORF">MHA02_30370</name>
</gene>
<comment type="caution">
    <text evidence="1">The sequence shown here is derived from an EMBL/GenBank/DDBJ whole genome shotgun (WGS) entry which is preliminary data.</text>
</comment>
<organism evidence="1 2">
    <name type="scientific">Methylobacterium haplocladii</name>
    <dbReference type="NCBI Taxonomy" id="1176176"/>
    <lineage>
        <taxon>Bacteria</taxon>
        <taxon>Pseudomonadati</taxon>
        <taxon>Pseudomonadota</taxon>
        <taxon>Alphaproteobacteria</taxon>
        <taxon>Hyphomicrobiales</taxon>
        <taxon>Methylobacteriaceae</taxon>
        <taxon>Methylobacterium</taxon>
    </lineage>
</organism>
<dbReference type="Proteomes" id="UP000321258">
    <property type="component" value="Unassembled WGS sequence"/>
</dbReference>
<dbReference type="OrthoDB" id="8410518at2"/>
<proteinExistence type="predicted"/>
<evidence type="ECO:0000313" key="1">
    <source>
        <dbReference type="EMBL" id="GEP00650.1"/>
    </source>
</evidence>
<sequence>MRISINRGDPGFRPGILSGQPRERYDVFLDGVRLGAVVTADEDEGLVRVLIQDDDGWRHQAGELVHEEMRGEVAIVTLGARVLPNGWVVSVVHETGGHAYSIAAWPAADSVIQRSAERRWFHEGGAITVYEAVEVRTALAAIEAAPPPDAS</sequence>
<dbReference type="RefSeq" id="WP_147080109.1">
    <property type="nucleotide sequence ID" value="NZ_BJZT01000032.1"/>
</dbReference>
<name>A0A512ISH5_9HYPH</name>
<reference evidence="1 2" key="1">
    <citation type="submission" date="2019-07" db="EMBL/GenBank/DDBJ databases">
        <title>Whole genome shotgun sequence of Methylobacterium haplocladii NBRC 107714.</title>
        <authorList>
            <person name="Hosoyama A."/>
            <person name="Uohara A."/>
            <person name="Ohji S."/>
            <person name="Ichikawa N."/>
        </authorList>
    </citation>
    <scope>NUCLEOTIDE SEQUENCE [LARGE SCALE GENOMIC DNA]</scope>
    <source>
        <strain evidence="1 2">NBRC 107714</strain>
    </source>
</reference>
<dbReference type="AlphaFoldDB" id="A0A512ISH5"/>